<dbReference type="InterPro" id="IPR001646">
    <property type="entry name" value="5peptide_repeat"/>
</dbReference>
<gene>
    <name evidence="2" type="ORF">SAMN05444920_12523</name>
</gene>
<keyword evidence="1" id="KW-0472">Membrane</keyword>
<dbReference type="AlphaFoldDB" id="A0A1H6EZ41"/>
<organism evidence="2 3">
    <name type="scientific">Nonomuraea solani</name>
    <dbReference type="NCBI Taxonomy" id="1144553"/>
    <lineage>
        <taxon>Bacteria</taxon>
        <taxon>Bacillati</taxon>
        <taxon>Actinomycetota</taxon>
        <taxon>Actinomycetes</taxon>
        <taxon>Streptosporangiales</taxon>
        <taxon>Streptosporangiaceae</taxon>
        <taxon>Nonomuraea</taxon>
    </lineage>
</organism>
<evidence type="ECO:0000313" key="2">
    <source>
        <dbReference type="EMBL" id="SEH02236.1"/>
    </source>
</evidence>
<feature type="transmembrane region" description="Helical" evidence="1">
    <location>
        <begin position="418"/>
        <end position="438"/>
    </location>
</feature>
<evidence type="ECO:0000256" key="1">
    <source>
        <dbReference type="SAM" id="Phobius"/>
    </source>
</evidence>
<dbReference type="EMBL" id="FNVT01000025">
    <property type="protein sequence ID" value="SEH02236.1"/>
    <property type="molecule type" value="Genomic_DNA"/>
</dbReference>
<dbReference type="Gene3D" id="2.160.20.80">
    <property type="entry name" value="E3 ubiquitin-protein ligase SopA"/>
    <property type="match status" value="1"/>
</dbReference>
<dbReference type="Pfam" id="PF13576">
    <property type="entry name" value="Pentapeptide_3"/>
    <property type="match status" value="1"/>
</dbReference>
<accession>A0A1H6EZ41</accession>
<keyword evidence="1" id="KW-0812">Transmembrane</keyword>
<name>A0A1H6EZ41_9ACTN</name>
<dbReference type="Proteomes" id="UP000236732">
    <property type="component" value="Unassembled WGS sequence"/>
</dbReference>
<evidence type="ECO:0000313" key="3">
    <source>
        <dbReference type="Proteomes" id="UP000236732"/>
    </source>
</evidence>
<keyword evidence="3" id="KW-1185">Reference proteome</keyword>
<reference evidence="2 3" key="1">
    <citation type="submission" date="2016-10" db="EMBL/GenBank/DDBJ databases">
        <authorList>
            <person name="de Groot N.N."/>
        </authorList>
    </citation>
    <scope>NUCLEOTIDE SEQUENCE [LARGE SCALE GENOMIC DNA]</scope>
    <source>
        <strain evidence="2 3">CGMCC 4.7037</strain>
    </source>
</reference>
<keyword evidence="1" id="KW-1133">Transmembrane helix</keyword>
<sequence>MDWVTCAYSAACTGIASRPSGFCLAHLTPEQLGETIGDMSPRRLLDLRGTTVNTDLLSRLLDATGGRLGRTRLDRVRFTGDVRLSGVTFTGDVSLDGARFDRLASFFGARFEGNVSLAGVRFIRELSFHGVTVRGHVSLDRAIMSRDALFDQAVFGHGLSCERARFDGYATFDGARLGDGAAFRGARFGRTLSFRKVSGHAGFEAAHFAADAYLSATGRLSAARARADGLLDVAVARCGVDLRGVEVAGATTLRLTDSQADLEGAVLRGPATVTGRGNSMLTSLRQVEAASLALFGLDLSGCRFAGLTYPSGVRVKDCTFALTPRGVRMSLRWPLLRWFSRRRVLADEHTLHDRSGCGDPAASADGLATLYAGLRPSDQATSADFAFAAMQMRRQAGHRWWLSLSWLLCGYGMRMGRAAGWFALLAAIVTAAVLWSTASHADHAAEPTPPAIHP</sequence>
<protein>
    <submittedName>
        <fullName evidence="2">Pentapeptide repeat-containing protein</fullName>
    </submittedName>
</protein>
<proteinExistence type="predicted"/>